<dbReference type="Gene3D" id="3.40.640.10">
    <property type="entry name" value="Type I PLP-dependent aspartate aminotransferase-like (Major domain)"/>
    <property type="match status" value="1"/>
</dbReference>
<dbReference type="GO" id="GO:0008483">
    <property type="term" value="F:transaminase activity"/>
    <property type="evidence" value="ECO:0007669"/>
    <property type="project" value="UniProtKB-KW"/>
</dbReference>
<comment type="similarity">
    <text evidence="3">Belongs to the class-III pyridoxal-phosphate-dependent aminotransferase family.</text>
</comment>
<dbReference type="EMBL" id="NRSG01000056">
    <property type="protein sequence ID" value="MBK1658537.1"/>
    <property type="molecule type" value="Genomic_DNA"/>
</dbReference>
<evidence type="ECO:0000256" key="3">
    <source>
        <dbReference type="RuleBase" id="RU003560"/>
    </source>
</evidence>
<accession>A0ABS1CWW9</accession>
<sequence>MGSNSLAASAGLYQRARRIMPGGATRVTIWWPPHPPYAVSGQGCRVTDADGRVFLDFSNNFFSLIHGHAHPAIVAAVQAQAARGMAFGLPTQLDVELAEAICGRGVPGLSQIRFCNSGSEAVMFAIKAARAATGRPKIAKMEGGYHGAYDHVEVSYDSGPANWGAPDAPARNAYTKGTPPGVLADTVVLPFNDLPASLALIEAHARDLAAVVLDPIPSRVGMVPGTPDYLQGLQAACRRHGILLILDEIICFRLHPQGAQTLFGLQPDFTTLGKIIGGGQPVGAVAGTRDAMAVFDASMGRPVVPHGGTFSANPITMAAGIASLRLLDAAAHRHLDVLGEAVRDRMRAAIAAAGVPGQVTGMGSLFRLHLHDRPIRTYRDAYPTQAESARQSALFGFLLAHGILTTPNISGALSTPMTAAEVEEFGAALDAGLRAIA</sequence>
<protein>
    <submittedName>
        <fullName evidence="4">Aspartate aminotransferase family protein</fullName>
    </submittedName>
</protein>
<evidence type="ECO:0000256" key="2">
    <source>
        <dbReference type="ARBA" id="ARBA00022898"/>
    </source>
</evidence>
<dbReference type="PANTHER" id="PTHR43713">
    <property type="entry name" value="GLUTAMATE-1-SEMIALDEHYDE 2,1-AMINOMUTASE"/>
    <property type="match status" value="1"/>
</dbReference>
<dbReference type="PANTHER" id="PTHR43713:SF3">
    <property type="entry name" value="GLUTAMATE-1-SEMIALDEHYDE 2,1-AMINOMUTASE 1, CHLOROPLASTIC-RELATED"/>
    <property type="match status" value="1"/>
</dbReference>
<name>A0ABS1CWW9_9PROT</name>
<evidence type="ECO:0000256" key="1">
    <source>
        <dbReference type="ARBA" id="ARBA00001933"/>
    </source>
</evidence>
<dbReference type="CDD" id="cd00610">
    <property type="entry name" value="OAT_like"/>
    <property type="match status" value="1"/>
</dbReference>
<dbReference type="InterPro" id="IPR005814">
    <property type="entry name" value="Aminotrans_3"/>
</dbReference>
<keyword evidence="2 3" id="KW-0663">Pyridoxal phosphate</keyword>
<dbReference type="Gene3D" id="3.90.1150.10">
    <property type="entry name" value="Aspartate Aminotransferase, domain 1"/>
    <property type="match status" value="1"/>
</dbReference>
<keyword evidence="4" id="KW-0032">Aminotransferase</keyword>
<proteinExistence type="inferred from homology"/>
<comment type="cofactor">
    <cofactor evidence="1">
        <name>pyridoxal 5'-phosphate</name>
        <dbReference type="ChEBI" id="CHEBI:597326"/>
    </cofactor>
</comment>
<reference evidence="4 5" key="1">
    <citation type="journal article" date="2020" name="Microorganisms">
        <title>Osmotic Adaptation and Compatible Solute Biosynthesis of Phototrophic Bacteria as Revealed from Genome Analyses.</title>
        <authorList>
            <person name="Imhoff J.F."/>
            <person name="Rahn T."/>
            <person name="Kunzel S."/>
            <person name="Keller A."/>
            <person name="Neulinger S.C."/>
        </authorList>
    </citation>
    <scope>NUCLEOTIDE SEQUENCE [LARGE SCALE GENOMIC DNA]</scope>
    <source>
        <strain evidence="4 5">DSM 15382</strain>
    </source>
</reference>
<dbReference type="InterPro" id="IPR015422">
    <property type="entry name" value="PyrdxlP-dep_Trfase_small"/>
</dbReference>
<evidence type="ECO:0000313" key="4">
    <source>
        <dbReference type="EMBL" id="MBK1658537.1"/>
    </source>
</evidence>
<comment type="caution">
    <text evidence="4">The sequence shown here is derived from an EMBL/GenBank/DDBJ whole genome shotgun (WGS) entry which is preliminary data.</text>
</comment>
<keyword evidence="5" id="KW-1185">Reference proteome</keyword>
<dbReference type="InterPro" id="IPR015421">
    <property type="entry name" value="PyrdxlP-dep_Trfase_major"/>
</dbReference>
<dbReference type="InterPro" id="IPR015424">
    <property type="entry name" value="PyrdxlP-dep_Trfase"/>
</dbReference>
<evidence type="ECO:0000313" key="5">
    <source>
        <dbReference type="Proteomes" id="UP000697995"/>
    </source>
</evidence>
<gene>
    <name evidence="4" type="ORF">CKO45_09870</name>
</gene>
<organism evidence="4 5">
    <name type="scientific">Paracraurococcus ruber</name>
    <dbReference type="NCBI Taxonomy" id="77675"/>
    <lineage>
        <taxon>Bacteria</taxon>
        <taxon>Pseudomonadati</taxon>
        <taxon>Pseudomonadota</taxon>
        <taxon>Alphaproteobacteria</taxon>
        <taxon>Acetobacterales</taxon>
        <taxon>Roseomonadaceae</taxon>
        <taxon>Paracraurococcus</taxon>
    </lineage>
</organism>
<dbReference type="Pfam" id="PF00202">
    <property type="entry name" value="Aminotran_3"/>
    <property type="match status" value="1"/>
</dbReference>
<dbReference type="SUPFAM" id="SSF53383">
    <property type="entry name" value="PLP-dependent transferases"/>
    <property type="match status" value="1"/>
</dbReference>
<dbReference type="Proteomes" id="UP000697995">
    <property type="component" value="Unassembled WGS sequence"/>
</dbReference>
<keyword evidence="4" id="KW-0808">Transferase</keyword>